<accession>A0ABV8TXA6</accession>
<gene>
    <name evidence="3" type="ORF">ACFPET_07895</name>
</gene>
<organism evidence="3 4">
    <name type="scientific">Salininema proteolyticum</name>
    <dbReference type="NCBI Taxonomy" id="1607685"/>
    <lineage>
        <taxon>Bacteria</taxon>
        <taxon>Bacillati</taxon>
        <taxon>Actinomycetota</taxon>
        <taxon>Actinomycetes</taxon>
        <taxon>Glycomycetales</taxon>
        <taxon>Glycomycetaceae</taxon>
        <taxon>Salininema</taxon>
    </lineage>
</organism>
<evidence type="ECO:0000313" key="4">
    <source>
        <dbReference type="Proteomes" id="UP001595823"/>
    </source>
</evidence>
<protein>
    <submittedName>
        <fullName evidence="3">2-C-methyl-D-erythritol 4-phosphate cytidylyltransferase</fullName>
    </submittedName>
</protein>
<dbReference type="SUPFAM" id="SSF53448">
    <property type="entry name" value="Nucleotide-diphospho-sugar transferases"/>
    <property type="match status" value="1"/>
</dbReference>
<dbReference type="Pfam" id="PF01128">
    <property type="entry name" value="IspD"/>
    <property type="match status" value="1"/>
</dbReference>
<comment type="caution">
    <text evidence="3">The sequence shown here is derived from an EMBL/GenBank/DDBJ whole genome shotgun (WGS) entry which is preliminary data.</text>
</comment>
<dbReference type="InterPro" id="IPR029044">
    <property type="entry name" value="Nucleotide-diphossugar_trans"/>
</dbReference>
<dbReference type="PANTHER" id="PTHR32125:SF4">
    <property type="entry name" value="2-C-METHYL-D-ERYTHRITOL 4-PHOSPHATE CYTIDYLYLTRANSFERASE, CHLOROPLASTIC"/>
    <property type="match status" value="1"/>
</dbReference>
<dbReference type="GO" id="GO:0016779">
    <property type="term" value="F:nucleotidyltransferase activity"/>
    <property type="evidence" value="ECO:0007669"/>
    <property type="project" value="UniProtKB-KW"/>
</dbReference>
<dbReference type="InterPro" id="IPR034683">
    <property type="entry name" value="IspD/TarI"/>
</dbReference>
<name>A0ABV8TXA6_9ACTN</name>
<sequence length="227" mass="24549">MHTLLLLNGGIGSRAAAGHPKQFIEIDGRPMAVYSLIAADAVEEITQIVFNYPPGFLEPTQRLVEDYAIRTPVVYVPAGSTRHESVAAMLPHAENSSVIIHESARPMIGADDFENLIEAEADNVGYMIPISFTVAPVDPDSTLVTGSLDRDRLRNVQLPQKFSKEDLLAAHAEAAAKGTQFTEDATLLAANGFKVGYIEGDDKNIKVTTPTDVKLVGFLMGRNTDND</sequence>
<dbReference type="InterPro" id="IPR050088">
    <property type="entry name" value="IspD/TarI_cytidylyltransf_bact"/>
</dbReference>
<dbReference type="Gene3D" id="3.90.550.10">
    <property type="entry name" value="Spore Coat Polysaccharide Biosynthesis Protein SpsA, Chain A"/>
    <property type="match status" value="1"/>
</dbReference>
<dbReference type="PANTHER" id="PTHR32125">
    <property type="entry name" value="2-C-METHYL-D-ERYTHRITOL 4-PHOSPHATE CYTIDYLYLTRANSFERASE, CHLOROPLASTIC"/>
    <property type="match status" value="1"/>
</dbReference>
<keyword evidence="1" id="KW-0808">Transferase</keyword>
<dbReference type="EMBL" id="JBHSDK010000012">
    <property type="protein sequence ID" value="MFC4335119.1"/>
    <property type="molecule type" value="Genomic_DNA"/>
</dbReference>
<dbReference type="RefSeq" id="WP_380619494.1">
    <property type="nucleotide sequence ID" value="NZ_JBHSDK010000012.1"/>
</dbReference>
<evidence type="ECO:0000313" key="3">
    <source>
        <dbReference type="EMBL" id="MFC4335119.1"/>
    </source>
</evidence>
<evidence type="ECO:0000256" key="1">
    <source>
        <dbReference type="ARBA" id="ARBA00022679"/>
    </source>
</evidence>
<reference evidence="4" key="1">
    <citation type="journal article" date="2019" name="Int. J. Syst. Evol. Microbiol.">
        <title>The Global Catalogue of Microorganisms (GCM) 10K type strain sequencing project: providing services to taxonomists for standard genome sequencing and annotation.</title>
        <authorList>
            <consortium name="The Broad Institute Genomics Platform"/>
            <consortium name="The Broad Institute Genome Sequencing Center for Infectious Disease"/>
            <person name="Wu L."/>
            <person name="Ma J."/>
        </authorList>
    </citation>
    <scope>NUCLEOTIDE SEQUENCE [LARGE SCALE GENOMIC DNA]</scope>
    <source>
        <strain evidence="4">IBRC-M 10908</strain>
    </source>
</reference>
<keyword evidence="2 3" id="KW-0548">Nucleotidyltransferase</keyword>
<evidence type="ECO:0000256" key="2">
    <source>
        <dbReference type="ARBA" id="ARBA00022695"/>
    </source>
</evidence>
<keyword evidence="4" id="KW-1185">Reference proteome</keyword>
<dbReference type="Proteomes" id="UP001595823">
    <property type="component" value="Unassembled WGS sequence"/>
</dbReference>
<proteinExistence type="predicted"/>